<dbReference type="OrthoDB" id="270184at2"/>
<dbReference type="RefSeq" id="WP_087457016.1">
    <property type="nucleotide sequence ID" value="NZ_CP021434.1"/>
</dbReference>
<dbReference type="KEGG" id="tum:CBW65_11890"/>
<dbReference type="EMBL" id="CP021434">
    <property type="protein sequence ID" value="ARU61637.1"/>
    <property type="molecule type" value="Genomic_DNA"/>
</dbReference>
<accession>A0A1Y0IMA4</accession>
<keyword evidence="2" id="KW-1185">Reference proteome</keyword>
<sequence>MYIPEILEGEARGRLRNLYHNIKNTLHLPLVSDVFRVLAHYPSFLTYALETSRSNLLSHHFELLSDQLRALPPPSPPLPQLPSFVTRRDLRGASAVLPVFHYGNAKLLLLTTAWYEALSERPIPGWQQEETFVPPGIPVTFPKNVPLLRTETAPPEVQRLLRQITDTHYGFAPPGDIRALALYPTFLAGAWQGVEGYLHTPWYRDQSRRLLHTAQTLARSLPYPLPLSPGRLQQVLSEREIASCLSIIAMYRSLLPKLILDTELMMGLLKQSTQTFWI</sequence>
<organism evidence="1 2">
    <name type="scientific">Tumebacillus avium</name>
    <dbReference type="NCBI Taxonomy" id="1903704"/>
    <lineage>
        <taxon>Bacteria</taxon>
        <taxon>Bacillati</taxon>
        <taxon>Bacillota</taxon>
        <taxon>Bacilli</taxon>
        <taxon>Bacillales</taxon>
        <taxon>Alicyclobacillaceae</taxon>
        <taxon>Tumebacillus</taxon>
    </lineage>
</organism>
<dbReference type="AlphaFoldDB" id="A0A1Y0IMA4"/>
<proteinExistence type="predicted"/>
<name>A0A1Y0IMA4_9BACL</name>
<gene>
    <name evidence="1" type="ORF">CBW65_11890</name>
</gene>
<protein>
    <submittedName>
        <fullName evidence="1">Uncharacterized protein</fullName>
    </submittedName>
</protein>
<evidence type="ECO:0000313" key="1">
    <source>
        <dbReference type="EMBL" id="ARU61637.1"/>
    </source>
</evidence>
<evidence type="ECO:0000313" key="2">
    <source>
        <dbReference type="Proteomes" id="UP000195437"/>
    </source>
</evidence>
<reference evidence="2" key="1">
    <citation type="submission" date="2017-05" db="EMBL/GenBank/DDBJ databases">
        <authorList>
            <person name="Sung H."/>
        </authorList>
    </citation>
    <scope>NUCLEOTIDE SEQUENCE [LARGE SCALE GENOMIC DNA]</scope>
    <source>
        <strain evidence="2">AR23208</strain>
    </source>
</reference>
<dbReference type="Proteomes" id="UP000195437">
    <property type="component" value="Chromosome"/>
</dbReference>